<dbReference type="Gene3D" id="3.40.1440.10">
    <property type="entry name" value="GIY-YIG endonuclease"/>
    <property type="match status" value="1"/>
</dbReference>
<organism evidence="2 3">
    <name type="scientific">Spiroplasma chinense</name>
    <dbReference type="NCBI Taxonomy" id="216932"/>
    <lineage>
        <taxon>Bacteria</taxon>
        <taxon>Bacillati</taxon>
        <taxon>Mycoplasmatota</taxon>
        <taxon>Mollicutes</taxon>
        <taxon>Entomoplasmatales</taxon>
        <taxon>Spiroplasmataceae</taxon>
        <taxon>Spiroplasma</taxon>
    </lineage>
</organism>
<evidence type="ECO:0000256" key="1">
    <source>
        <dbReference type="SAM" id="Phobius"/>
    </source>
</evidence>
<name>A0A5B9Y4D8_9MOLU</name>
<dbReference type="KEGG" id="schi:SCHIN_v1c07490"/>
<reference evidence="2 3" key="1">
    <citation type="submission" date="2019-08" db="EMBL/GenBank/DDBJ databases">
        <title>Complete genome sequence of Spiroplasma chinense CCH (DSM 19755).</title>
        <authorList>
            <person name="Shen H.-Y."/>
            <person name="Lin Y.-C."/>
            <person name="Chou L."/>
            <person name="Kuo C.-H."/>
        </authorList>
    </citation>
    <scope>NUCLEOTIDE SEQUENCE [LARGE SCALE GENOMIC DNA]</scope>
    <source>
        <strain evidence="2 3">CCH</strain>
    </source>
</reference>
<dbReference type="AlphaFoldDB" id="A0A5B9Y4D8"/>
<keyword evidence="1" id="KW-0472">Membrane</keyword>
<gene>
    <name evidence="2" type="ORF">SCHIN_v1c07490</name>
</gene>
<evidence type="ECO:0000313" key="2">
    <source>
        <dbReference type="EMBL" id="QEH61944.1"/>
    </source>
</evidence>
<keyword evidence="1" id="KW-0812">Transmembrane</keyword>
<dbReference type="EMBL" id="CP043026">
    <property type="protein sequence ID" value="QEH61944.1"/>
    <property type="molecule type" value="Genomic_DNA"/>
</dbReference>
<dbReference type="Proteomes" id="UP000323144">
    <property type="component" value="Chromosome"/>
</dbReference>
<dbReference type="RefSeq" id="WP_166508320.1">
    <property type="nucleotide sequence ID" value="NZ_CP043026.1"/>
</dbReference>
<protein>
    <recommendedName>
        <fullName evidence="4">GIY-YIG domain-containing protein</fullName>
    </recommendedName>
</protein>
<accession>A0A5B9Y4D8</accession>
<dbReference type="InterPro" id="IPR035901">
    <property type="entry name" value="GIY-YIG_endonuc_sf"/>
</dbReference>
<proteinExistence type="predicted"/>
<keyword evidence="3" id="KW-1185">Reference proteome</keyword>
<feature type="transmembrane region" description="Helical" evidence="1">
    <location>
        <begin position="148"/>
        <end position="170"/>
    </location>
</feature>
<keyword evidence="1" id="KW-1133">Transmembrane helix</keyword>
<sequence length="350" mass="41413">MIENFYKNSYHLIKEEDINSIDTFFTLDFTNKEQLGSFFALEKKKKYVKEVGPRGGVKYLTIKDSNDINPFLEQDEPEFYSVNEYSQYVSKKKEEKMAVDKEVAKIESKKSIFLMLALFSFMFLIVLGISIFKKVSFEADSTNGSVNIIWNIMIIVSVIMVILGIVFLFVSKEYHNSAHNLLQVYYSNIKVLSQYAYNKIIYNVKRKQEFDNKDLKEIIKNSTKIEYSLIANGYYTNENQGIYMIVVGEIDYDQYHLPIYVGLAENLIRRWKQHINQINQIQNNFWEKSEMKYKKIVEYLNHKRLTLDDISFYILEENDKNSWNKQELKKNETKWIEFSQSGSRGFNAIN</sequence>
<feature type="transmembrane region" description="Helical" evidence="1">
    <location>
        <begin position="112"/>
        <end position="132"/>
    </location>
</feature>
<evidence type="ECO:0000313" key="3">
    <source>
        <dbReference type="Proteomes" id="UP000323144"/>
    </source>
</evidence>
<evidence type="ECO:0008006" key="4">
    <source>
        <dbReference type="Google" id="ProtNLM"/>
    </source>
</evidence>